<sequence>MKIRISLFILLLPFLSFAQDLNMTDGTFERCAPDMFYDSGGPTGNYGDDENFVITICPENPDDFIILNFTEFSTQLNSDIITIYNGTDTSGQVFGSYSGVAGPGVIQASDDPADSGCITIEFISNGMSTTTGWAAEILCASPCQTITPTIDSTIPAASSGIISILPGETVDFNGSATFSEDGTGATYNWDFGDTNTATGQSVSNTFANEGVYTVTFEVTDTNPQGCSETATITVNVLGPYVQVDQDTFTSEQLIEDVLVNSECAQVSNIVASTGTDFGSTNGIGYFFGDGMSFPFAQGIVLTTGDAKNAEGPEQGILSDGSFAWPGDNDLENAIGLGTNATNNATFIQFDFVPLADNISFSFIFASEEYGGFQCTFTDAFAFLLTDNNTGVTTNLAIVPGTTDVVSVLNVRDNLFNAGCSSVNPEFFDSYFGGGPGSVPAIDAPIDFLGYTTRMVAESAVIPNTSYTIKLVIADDQDTLYDAAVFLEAGSFDLGGDLGDDITIAAGTAQCDGGSITLDTAVDGATHTWFKDGVEIVGETSSQITVTESGVFSVDVVFSGVCQTTDSILIEFKPSPTANDPLDLTLCNLTGVDSFILTDNNDDILGPQDPSDFVISYHLTEQDAIDNVNPLTSPYNNISNPQEIWARIAENSQECYEITSFELTLTSLDITSPLVLFDQCDDDNDGFMPFNLSDKNLEVLDGEDPASFNITYHVNQSDADTGSNPLPDGYVNISNPQTIVVRLEAINDSGCYNTAVFD</sequence>
<organism evidence="3 4">
    <name type="scientific">Microcosmobacter mediterraneus</name>
    <dbReference type="NCBI Taxonomy" id="3075607"/>
    <lineage>
        <taxon>Bacteria</taxon>
        <taxon>Pseudomonadati</taxon>
        <taxon>Bacteroidota</taxon>
        <taxon>Flavobacteriia</taxon>
        <taxon>Flavobacteriales</taxon>
        <taxon>Flavobacteriaceae</taxon>
        <taxon>Microcosmobacter</taxon>
    </lineage>
</organism>
<dbReference type="PROSITE" id="PS50093">
    <property type="entry name" value="PKD"/>
    <property type="match status" value="1"/>
</dbReference>
<evidence type="ECO:0000313" key="3">
    <source>
        <dbReference type="EMBL" id="MDT0557696.1"/>
    </source>
</evidence>
<dbReference type="InterPro" id="IPR035986">
    <property type="entry name" value="PKD_dom_sf"/>
</dbReference>
<feature type="chain" id="PRO_5047454860" evidence="1">
    <location>
        <begin position="19"/>
        <end position="757"/>
    </location>
</feature>
<gene>
    <name evidence="3" type="ORF">RM697_03505</name>
</gene>
<name>A0ABU2YII3_9FLAO</name>
<feature type="domain" description="PKD" evidence="2">
    <location>
        <begin position="167"/>
        <end position="236"/>
    </location>
</feature>
<dbReference type="Gene3D" id="2.60.40.10">
    <property type="entry name" value="Immunoglobulins"/>
    <property type="match status" value="1"/>
</dbReference>
<evidence type="ECO:0000313" key="4">
    <source>
        <dbReference type="Proteomes" id="UP001259492"/>
    </source>
</evidence>
<feature type="signal peptide" evidence="1">
    <location>
        <begin position="1"/>
        <end position="18"/>
    </location>
</feature>
<keyword evidence="4" id="KW-1185">Reference proteome</keyword>
<dbReference type="NCBIfam" id="NF038133">
    <property type="entry name" value="choice_anch_L"/>
    <property type="match status" value="1"/>
</dbReference>
<dbReference type="InterPro" id="IPR013783">
    <property type="entry name" value="Ig-like_fold"/>
</dbReference>
<dbReference type="InterPro" id="IPR035914">
    <property type="entry name" value="Sperma_CUB_dom_sf"/>
</dbReference>
<protein>
    <submittedName>
        <fullName evidence="3">Choice-of-anchor L domain-containing protein</fullName>
    </submittedName>
</protein>
<accession>A0ABU2YII3</accession>
<dbReference type="SUPFAM" id="SSF49299">
    <property type="entry name" value="PKD domain"/>
    <property type="match status" value="1"/>
</dbReference>
<dbReference type="SUPFAM" id="SSF49854">
    <property type="entry name" value="Spermadhesin, CUB domain"/>
    <property type="match status" value="1"/>
</dbReference>
<dbReference type="CDD" id="cd00146">
    <property type="entry name" value="PKD"/>
    <property type="match status" value="1"/>
</dbReference>
<feature type="non-terminal residue" evidence="3">
    <location>
        <position position="757"/>
    </location>
</feature>
<dbReference type="Pfam" id="PF18911">
    <property type="entry name" value="PKD_4"/>
    <property type="match status" value="1"/>
</dbReference>
<dbReference type="Gene3D" id="2.60.120.290">
    <property type="entry name" value="Spermadhesin, CUB domain"/>
    <property type="match status" value="1"/>
</dbReference>
<dbReference type="EMBL" id="JAVRIA010000002">
    <property type="protein sequence ID" value="MDT0557696.1"/>
    <property type="molecule type" value="Genomic_DNA"/>
</dbReference>
<evidence type="ECO:0000256" key="1">
    <source>
        <dbReference type="SAM" id="SignalP"/>
    </source>
</evidence>
<dbReference type="InterPro" id="IPR049804">
    <property type="entry name" value="Choice_anch_L"/>
</dbReference>
<dbReference type="InterPro" id="IPR022409">
    <property type="entry name" value="PKD/Chitinase_dom"/>
</dbReference>
<keyword evidence="1" id="KW-0732">Signal</keyword>
<comment type="caution">
    <text evidence="3">The sequence shown here is derived from an EMBL/GenBank/DDBJ whole genome shotgun (WGS) entry which is preliminary data.</text>
</comment>
<dbReference type="InterPro" id="IPR000601">
    <property type="entry name" value="PKD_dom"/>
</dbReference>
<dbReference type="RefSeq" id="WP_311426473.1">
    <property type="nucleotide sequence ID" value="NZ_JAVRIA010000002.1"/>
</dbReference>
<dbReference type="Proteomes" id="UP001259492">
    <property type="component" value="Unassembled WGS sequence"/>
</dbReference>
<evidence type="ECO:0000259" key="2">
    <source>
        <dbReference type="PROSITE" id="PS50093"/>
    </source>
</evidence>
<reference evidence="3 4" key="1">
    <citation type="submission" date="2023-09" db="EMBL/GenBank/DDBJ databases">
        <authorList>
            <person name="Rey-Velasco X."/>
        </authorList>
    </citation>
    <scope>NUCLEOTIDE SEQUENCE [LARGE SCALE GENOMIC DNA]</scope>
    <source>
        <strain evidence="3 4">W332</strain>
    </source>
</reference>
<proteinExistence type="predicted"/>
<dbReference type="SMART" id="SM00089">
    <property type="entry name" value="PKD"/>
    <property type="match status" value="1"/>
</dbReference>